<evidence type="ECO:0000256" key="8">
    <source>
        <dbReference type="ARBA" id="ARBA00023136"/>
    </source>
</evidence>
<feature type="transmembrane region" description="Helical" evidence="10">
    <location>
        <begin position="12"/>
        <end position="30"/>
    </location>
</feature>
<comment type="subcellular location">
    <subcellularLocation>
        <location evidence="1">Cell inner membrane</location>
        <topology evidence="1">Multi-pass membrane protein</topology>
    </subcellularLocation>
</comment>
<dbReference type="AlphaFoldDB" id="A0A6N1VKY9"/>
<keyword evidence="4" id="KW-1003">Cell membrane</keyword>
<dbReference type="Proteomes" id="UP000509367">
    <property type="component" value="Chromosome"/>
</dbReference>
<evidence type="ECO:0000313" key="12">
    <source>
        <dbReference type="Proteomes" id="UP000509367"/>
    </source>
</evidence>
<sequence>MGWGGHLRATMVLGIPLVGAQLGLMLINTTDTVMLGWYSVEALAAAVLATPLFFTVMIFGSGFSQAVMPIAAQAEGKGDVRGVRRAVRMGLWVALSYSAVVMVPLWHTEDILLAFGQEPAIAALAGDYMRIAQWAMFPTLVAHGLRAFLSAIERPRIIFWSTVAGVVLNGLLNWALIFGNWGAPELGVRGAAFASLGTTTLTLIILVAYVTFNRRASEYEILARFWRADWPDLLEVLRVGLPIAITILAEVGIFVCSSLMMGWLGVVPLAAHGIAIQLASISFMVPMGMSQAATVRVGRAFGRGDAVALNRAAGTVMAVCIAFSAISGLLFWTIPESLISLFLDNSKPEAPHVIAYAVPLLMIAALFQLFDGAQVAGAGLLRGLKDTRVPMWLAIGSYWAVGFTLAYGLGFVADLGGIGVWCGLAAGLGFAAVTMNVRFVILRPRA</sequence>
<dbReference type="PANTHER" id="PTHR43298:SF2">
    <property type="entry name" value="FMN_FAD EXPORTER YEEO-RELATED"/>
    <property type="match status" value="1"/>
</dbReference>
<dbReference type="NCBIfam" id="TIGR00797">
    <property type="entry name" value="matE"/>
    <property type="match status" value="1"/>
</dbReference>
<feature type="transmembrane region" description="Helical" evidence="10">
    <location>
        <begin position="42"/>
        <end position="68"/>
    </location>
</feature>
<feature type="transmembrane region" description="Helical" evidence="10">
    <location>
        <begin position="418"/>
        <end position="441"/>
    </location>
</feature>
<feature type="transmembrane region" description="Helical" evidence="10">
    <location>
        <begin position="128"/>
        <end position="145"/>
    </location>
</feature>
<dbReference type="GO" id="GO:0015297">
    <property type="term" value="F:antiporter activity"/>
    <property type="evidence" value="ECO:0007669"/>
    <property type="project" value="UniProtKB-KW"/>
</dbReference>
<protein>
    <recommendedName>
        <fullName evidence="9">Multidrug-efflux transporter</fullName>
    </recommendedName>
</protein>
<feature type="transmembrane region" description="Helical" evidence="10">
    <location>
        <begin position="391"/>
        <end position="412"/>
    </location>
</feature>
<dbReference type="GO" id="GO:0006811">
    <property type="term" value="P:monoatomic ion transport"/>
    <property type="evidence" value="ECO:0007669"/>
    <property type="project" value="UniProtKB-KW"/>
</dbReference>
<keyword evidence="3" id="KW-0050">Antiport</keyword>
<feature type="transmembrane region" description="Helical" evidence="10">
    <location>
        <begin position="261"/>
        <end position="287"/>
    </location>
</feature>
<keyword evidence="7" id="KW-0406">Ion transport</keyword>
<dbReference type="KEGG" id="orm:HTY61_01355"/>
<name>A0A6N1VKY9_9HYPH</name>
<evidence type="ECO:0000256" key="6">
    <source>
        <dbReference type="ARBA" id="ARBA00022989"/>
    </source>
</evidence>
<evidence type="ECO:0000256" key="3">
    <source>
        <dbReference type="ARBA" id="ARBA00022449"/>
    </source>
</evidence>
<evidence type="ECO:0000256" key="2">
    <source>
        <dbReference type="ARBA" id="ARBA00022448"/>
    </source>
</evidence>
<evidence type="ECO:0000256" key="5">
    <source>
        <dbReference type="ARBA" id="ARBA00022692"/>
    </source>
</evidence>
<dbReference type="InterPro" id="IPR002528">
    <property type="entry name" value="MATE_fam"/>
</dbReference>
<dbReference type="CDD" id="cd13131">
    <property type="entry name" value="MATE_NorM_like"/>
    <property type="match status" value="1"/>
</dbReference>
<dbReference type="PIRSF" id="PIRSF006603">
    <property type="entry name" value="DinF"/>
    <property type="match status" value="1"/>
</dbReference>
<accession>A0A6N1VKY9</accession>
<organism evidence="11 12">
    <name type="scientific">Oricola thermophila</name>
    <dbReference type="NCBI Taxonomy" id="2742145"/>
    <lineage>
        <taxon>Bacteria</taxon>
        <taxon>Pseudomonadati</taxon>
        <taxon>Pseudomonadota</taxon>
        <taxon>Alphaproteobacteria</taxon>
        <taxon>Hyphomicrobiales</taxon>
        <taxon>Ahrensiaceae</taxon>
        <taxon>Oricola</taxon>
    </lineage>
</organism>
<proteinExistence type="predicted"/>
<evidence type="ECO:0000256" key="10">
    <source>
        <dbReference type="SAM" id="Phobius"/>
    </source>
</evidence>
<dbReference type="PANTHER" id="PTHR43298">
    <property type="entry name" value="MULTIDRUG RESISTANCE PROTEIN NORM-RELATED"/>
    <property type="match status" value="1"/>
</dbReference>
<dbReference type="InterPro" id="IPR050222">
    <property type="entry name" value="MATE_MdtK"/>
</dbReference>
<keyword evidence="12" id="KW-1185">Reference proteome</keyword>
<feature type="transmembrane region" description="Helical" evidence="10">
    <location>
        <begin position="89"/>
        <end position="108"/>
    </location>
</feature>
<dbReference type="Pfam" id="PF01554">
    <property type="entry name" value="MatE"/>
    <property type="match status" value="2"/>
</dbReference>
<feature type="transmembrane region" description="Helical" evidence="10">
    <location>
        <begin position="308"/>
        <end position="333"/>
    </location>
</feature>
<reference evidence="11 12" key="1">
    <citation type="submission" date="2020-06" db="EMBL/GenBank/DDBJ databases">
        <title>Oricola thermophila sp. nov. isolated from a tidal sediments.</title>
        <authorList>
            <person name="Kwon K.K."/>
            <person name="Yang S.-H."/>
            <person name="Park M.-J."/>
        </authorList>
    </citation>
    <scope>NUCLEOTIDE SEQUENCE [LARGE SCALE GENOMIC DNA]</scope>
    <source>
        <strain evidence="11 12">MEBiC13590</strain>
    </source>
</reference>
<feature type="transmembrane region" description="Helical" evidence="10">
    <location>
        <begin position="233"/>
        <end position="255"/>
    </location>
</feature>
<evidence type="ECO:0000256" key="7">
    <source>
        <dbReference type="ARBA" id="ARBA00023065"/>
    </source>
</evidence>
<evidence type="ECO:0000313" key="11">
    <source>
        <dbReference type="EMBL" id="QKV20475.1"/>
    </source>
</evidence>
<feature type="transmembrane region" description="Helical" evidence="10">
    <location>
        <begin position="353"/>
        <end position="370"/>
    </location>
</feature>
<keyword evidence="8 10" id="KW-0472">Membrane</keyword>
<dbReference type="GO" id="GO:0005886">
    <property type="term" value="C:plasma membrane"/>
    <property type="evidence" value="ECO:0007669"/>
    <property type="project" value="UniProtKB-SubCell"/>
</dbReference>
<dbReference type="EMBL" id="CP054836">
    <property type="protein sequence ID" value="QKV20475.1"/>
    <property type="molecule type" value="Genomic_DNA"/>
</dbReference>
<evidence type="ECO:0000256" key="1">
    <source>
        <dbReference type="ARBA" id="ARBA00004429"/>
    </source>
</evidence>
<dbReference type="InterPro" id="IPR048279">
    <property type="entry name" value="MdtK-like"/>
</dbReference>
<feature type="transmembrane region" description="Helical" evidence="10">
    <location>
        <begin position="190"/>
        <end position="212"/>
    </location>
</feature>
<keyword evidence="5 10" id="KW-0812">Transmembrane</keyword>
<evidence type="ECO:0000256" key="4">
    <source>
        <dbReference type="ARBA" id="ARBA00022475"/>
    </source>
</evidence>
<dbReference type="GO" id="GO:0042910">
    <property type="term" value="F:xenobiotic transmembrane transporter activity"/>
    <property type="evidence" value="ECO:0007669"/>
    <property type="project" value="InterPro"/>
</dbReference>
<evidence type="ECO:0000256" key="9">
    <source>
        <dbReference type="ARBA" id="ARBA00031636"/>
    </source>
</evidence>
<keyword evidence="6 10" id="KW-1133">Transmembrane helix</keyword>
<feature type="transmembrane region" description="Helical" evidence="10">
    <location>
        <begin position="157"/>
        <end position="178"/>
    </location>
</feature>
<keyword evidence="2" id="KW-0813">Transport</keyword>
<gene>
    <name evidence="11" type="ORF">HTY61_01355</name>
</gene>